<dbReference type="OrthoDB" id="4944076at2"/>
<dbReference type="PROSITE" id="PS01124">
    <property type="entry name" value="HTH_ARAC_FAMILY_2"/>
    <property type="match status" value="1"/>
</dbReference>
<dbReference type="Pfam" id="PF12833">
    <property type="entry name" value="HTH_18"/>
    <property type="match status" value="1"/>
</dbReference>
<accession>A0A3Q9J1R5</accession>
<dbReference type="AlphaFoldDB" id="A0A3Q9J1R5"/>
<reference evidence="5 6" key="1">
    <citation type="submission" date="2018-08" db="EMBL/GenBank/DDBJ databases">
        <title>Microbacterium lemovicicum sp. nov., a bacterium isolated from a natural uranium-rich soil.</title>
        <authorList>
            <person name="ORTET P."/>
        </authorList>
    </citation>
    <scope>NUCLEOTIDE SEQUENCE [LARGE SCALE GENOMIC DNA]</scope>
    <source>
        <strain evidence="5 6">Viu22</strain>
    </source>
</reference>
<dbReference type="PANTHER" id="PTHR46796">
    <property type="entry name" value="HTH-TYPE TRANSCRIPTIONAL ACTIVATOR RHAS-RELATED"/>
    <property type="match status" value="1"/>
</dbReference>
<dbReference type="SMART" id="SM00342">
    <property type="entry name" value="HTH_ARAC"/>
    <property type="match status" value="1"/>
</dbReference>
<organism evidence="5 6">
    <name type="scientific">Microbacterium lemovicicum</name>
    <dbReference type="NCBI Taxonomy" id="1072463"/>
    <lineage>
        <taxon>Bacteria</taxon>
        <taxon>Bacillati</taxon>
        <taxon>Actinomycetota</taxon>
        <taxon>Actinomycetes</taxon>
        <taxon>Micrococcales</taxon>
        <taxon>Microbacteriaceae</taxon>
        <taxon>Microbacterium</taxon>
    </lineage>
</organism>
<dbReference type="Proteomes" id="UP000276888">
    <property type="component" value="Chromosome"/>
</dbReference>
<dbReference type="InterPro" id="IPR018060">
    <property type="entry name" value="HTH_AraC"/>
</dbReference>
<gene>
    <name evidence="5" type="ORF">CVS47_00510</name>
</gene>
<keyword evidence="3" id="KW-0804">Transcription</keyword>
<dbReference type="EMBL" id="CP031423">
    <property type="protein sequence ID" value="AZS35912.1"/>
    <property type="molecule type" value="Genomic_DNA"/>
</dbReference>
<evidence type="ECO:0000256" key="2">
    <source>
        <dbReference type="ARBA" id="ARBA00023125"/>
    </source>
</evidence>
<evidence type="ECO:0000256" key="3">
    <source>
        <dbReference type="ARBA" id="ARBA00023163"/>
    </source>
</evidence>
<sequence length="285" mass="30493">MLREEGTVLAGRRVARSATVAVFGTARIRHSFVPEGEAPLRLDAGPEAVGLHAVRTGAVIAETAVGPRRFLAGDAFAAGDRTPPLALRGDVEVLSLLVPRDAFVGVETPRGGEVRVITKDNPLLAPTMDFIGRAGRAQSDEISGFTAYYFERLLQEMMIGLLVSASASTPVPQGPGTFLQAVAAITAQRADPALSPRSVARHLNLSLRQLQRAFQARSTTVEREIRRARVQHAVALLRDRSYDSLSVEQIGQYSGFAGGSSLARAMAAEGFESPARVRRTSRSGH</sequence>
<dbReference type="GO" id="GO:0003700">
    <property type="term" value="F:DNA-binding transcription factor activity"/>
    <property type="evidence" value="ECO:0007669"/>
    <property type="project" value="InterPro"/>
</dbReference>
<evidence type="ECO:0000313" key="5">
    <source>
        <dbReference type="EMBL" id="AZS35912.1"/>
    </source>
</evidence>
<protein>
    <recommendedName>
        <fullName evidence="4">HTH araC/xylS-type domain-containing protein</fullName>
    </recommendedName>
</protein>
<proteinExistence type="predicted"/>
<feature type="domain" description="HTH araC/xylS-type" evidence="4">
    <location>
        <begin position="179"/>
        <end position="280"/>
    </location>
</feature>
<keyword evidence="2" id="KW-0238">DNA-binding</keyword>
<dbReference type="RefSeq" id="WP_127094675.1">
    <property type="nucleotide sequence ID" value="NZ_CP031423.1"/>
</dbReference>
<evidence type="ECO:0000313" key="6">
    <source>
        <dbReference type="Proteomes" id="UP000276888"/>
    </source>
</evidence>
<keyword evidence="1" id="KW-0805">Transcription regulation</keyword>
<dbReference type="KEGG" id="mlv:CVS47_00510"/>
<dbReference type="Gene3D" id="1.10.10.60">
    <property type="entry name" value="Homeodomain-like"/>
    <property type="match status" value="1"/>
</dbReference>
<keyword evidence="6" id="KW-1185">Reference proteome</keyword>
<dbReference type="InterPro" id="IPR050204">
    <property type="entry name" value="AraC_XylS_family_regulators"/>
</dbReference>
<name>A0A3Q9J1R5_9MICO</name>
<evidence type="ECO:0000256" key="1">
    <source>
        <dbReference type="ARBA" id="ARBA00023015"/>
    </source>
</evidence>
<evidence type="ECO:0000259" key="4">
    <source>
        <dbReference type="PROSITE" id="PS01124"/>
    </source>
</evidence>
<dbReference type="GO" id="GO:0043565">
    <property type="term" value="F:sequence-specific DNA binding"/>
    <property type="evidence" value="ECO:0007669"/>
    <property type="project" value="InterPro"/>
</dbReference>